<name>A0A8T9PZG5_9BACT</name>
<reference evidence="1" key="1">
    <citation type="submission" date="2022-04" db="EMBL/GenBank/DDBJ databases">
        <title>Hymenobacter sp. isolated from the air.</title>
        <authorList>
            <person name="Won M."/>
            <person name="Lee C.-M."/>
            <person name="Woen H.-Y."/>
            <person name="Kwon S.-W."/>
        </authorList>
    </citation>
    <scope>NUCLEOTIDE SEQUENCE</scope>
    <source>
        <strain evidence="1">5116S-3</strain>
    </source>
</reference>
<dbReference type="KEGG" id="hcu:MUN79_15375"/>
<protein>
    <recommendedName>
        <fullName evidence="3">Tetratricopeptide repeat protein</fullName>
    </recommendedName>
</protein>
<evidence type="ECO:0000313" key="2">
    <source>
        <dbReference type="Proteomes" id="UP000831796"/>
    </source>
</evidence>
<organism evidence="1 2">
    <name type="scientific">Hymenobacter cellulosilyticus</name>
    <dbReference type="NCBI Taxonomy" id="2932248"/>
    <lineage>
        <taxon>Bacteria</taxon>
        <taxon>Pseudomonadati</taxon>
        <taxon>Bacteroidota</taxon>
        <taxon>Cytophagia</taxon>
        <taxon>Cytophagales</taxon>
        <taxon>Hymenobacteraceae</taxon>
        <taxon>Hymenobacter</taxon>
    </lineage>
</organism>
<dbReference type="AlphaFoldDB" id="A0A8T9PZG5"/>
<dbReference type="PANTHER" id="PTHR45588">
    <property type="entry name" value="TPR DOMAIN-CONTAINING PROTEIN"/>
    <property type="match status" value="1"/>
</dbReference>
<proteinExistence type="predicted"/>
<sequence length="592" mass="65734">MKLLIFRPVLYLLVLGLNWACTEKKATPSRKELIELNLKAGRRLSCGPANPQLGAVQFPVACSAANQADFDLGLKLLHSFEYDEAEKVFAGILYRQPDCRMAYWGVAMSNFHPLWTPPSEPELRKGAAALHLARALPAGPAREAAYLAAVGAYYQDWVTVDHPTRCRRFEQAMEKLAAAYPADREATVFYALALTAAASPADTTYARQKKAGAILSTLYAADPTHPGVVHYLIHAYDTPTLAARALPAARRYAALAPSSAHALHMPSHIFTRLGLWQEGISANLTSVAAAQCYAEQAGLKGHWDEELHGLDYLTYAYLQTGDNARARQQWEYVKGIREVSPVNFKVAYAYAAVPARYVLENKQWPAAARLESHEGRFPWAQYPWQRAMLHFTRLLGAIHTQARPAAHTELQALTRLHEQLLAEKDEYKARQVANQLTMGTAWLRLLEGRQQEALVLMTRAADEEDHTEKHPVTPGEILPARELLADMLLAVHQPAAALTAYEASLRKHPNRLNSVYGAGLAAEQSGDLRKAGHYYRHLLTFARPTGSTRPRCKPLRLSWPGSRPLRGCGRRGVGLPIPGSNAHDRPGRYRCF</sequence>
<keyword evidence="2" id="KW-1185">Reference proteome</keyword>
<dbReference type="Proteomes" id="UP000831796">
    <property type="component" value="Chromosome"/>
</dbReference>
<dbReference type="SUPFAM" id="SSF48452">
    <property type="entry name" value="TPR-like"/>
    <property type="match status" value="1"/>
</dbReference>
<accession>A0A8T9PZG5</accession>
<dbReference type="PANTHER" id="PTHR45588:SF1">
    <property type="entry name" value="WW DOMAIN-CONTAINING PROTEIN"/>
    <property type="match status" value="1"/>
</dbReference>
<dbReference type="EMBL" id="CP095046">
    <property type="protein sequence ID" value="UOQ70145.1"/>
    <property type="molecule type" value="Genomic_DNA"/>
</dbReference>
<dbReference type="InterPro" id="IPR011990">
    <property type="entry name" value="TPR-like_helical_dom_sf"/>
</dbReference>
<gene>
    <name evidence="1" type="ORF">MUN79_15375</name>
</gene>
<dbReference type="Gene3D" id="1.25.40.10">
    <property type="entry name" value="Tetratricopeptide repeat domain"/>
    <property type="match status" value="2"/>
</dbReference>
<evidence type="ECO:0000313" key="1">
    <source>
        <dbReference type="EMBL" id="UOQ70145.1"/>
    </source>
</evidence>
<evidence type="ECO:0008006" key="3">
    <source>
        <dbReference type="Google" id="ProtNLM"/>
    </source>
</evidence>
<dbReference type="RefSeq" id="WP_244673569.1">
    <property type="nucleotide sequence ID" value="NZ_CP095046.1"/>
</dbReference>